<comment type="caution">
    <text evidence="2">The sequence shown here is derived from an EMBL/GenBank/DDBJ whole genome shotgun (WGS) entry which is preliminary data.</text>
</comment>
<evidence type="ECO:0000313" key="3">
    <source>
        <dbReference type="Proteomes" id="UP001604277"/>
    </source>
</evidence>
<keyword evidence="3" id="KW-1185">Reference proteome</keyword>
<evidence type="ECO:0000256" key="1">
    <source>
        <dbReference type="SAM" id="Phobius"/>
    </source>
</evidence>
<keyword evidence="1" id="KW-0472">Membrane</keyword>
<feature type="transmembrane region" description="Helical" evidence="1">
    <location>
        <begin position="12"/>
        <end position="29"/>
    </location>
</feature>
<dbReference type="AlphaFoldDB" id="A0ABD1WY83"/>
<dbReference type="EMBL" id="JBFOLJ010000002">
    <property type="protein sequence ID" value="KAL2553653.1"/>
    <property type="molecule type" value="Genomic_DNA"/>
</dbReference>
<gene>
    <name evidence="2" type="ORF">Fot_07272</name>
</gene>
<dbReference type="Proteomes" id="UP001604277">
    <property type="component" value="Unassembled WGS sequence"/>
</dbReference>
<reference evidence="3" key="1">
    <citation type="submission" date="2024-07" db="EMBL/GenBank/DDBJ databases">
        <title>Two chromosome-level genome assemblies of Korean endemic species Abeliophyllum distichum and Forsythia ovata (Oleaceae).</title>
        <authorList>
            <person name="Jang H."/>
        </authorList>
    </citation>
    <scope>NUCLEOTIDE SEQUENCE [LARGE SCALE GENOMIC DNA]</scope>
</reference>
<sequence>MERQSRNFLNPRIEFALGYITLCVYFFHFQNIVYSHHSYMIDCGDSDLEEIGRTDLKEIVVIVEPVRAICPVTKMAFNANYFKMLRRKRLEQFYEVINLSDSEQNDFS</sequence>
<proteinExistence type="predicted"/>
<accession>A0ABD1WY83</accession>
<keyword evidence="1" id="KW-1133">Transmembrane helix</keyword>
<organism evidence="2 3">
    <name type="scientific">Forsythia ovata</name>
    <dbReference type="NCBI Taxonomy" id="205694"/>
    <lineage>
        <taxon>Eukaryota</taxon>
        <taxon>Viridiplantae</taxon>
        <taxon>Streptophyta</taxon>
        <taxon>Embryophyta</taxon>
        <taxon>Tracheophyta</taxon>
        <taxon>Spermatophyta</taxon>
        <taxon>Magnoliopsida</taxon>
        <taxon>eudicotyledons</taxon>
        <taxon>Gunneridae</taxon>
        <taxon>Pentapetalae</taxon>
        <taxon>asterids</taxon>
        <taxon>lamiids</taxon>
        <taxon>Lamiales</taxon>
        <taxon>Oleaceae</taxon>
        <taxon>Forsythieae</taxon>
        <taxon>Forsythia</taxon>
    </lineage>
</organism>
<evidence type="ECO:0000313" key="2">
    <source>
        <dbReference type="EMBL" id="KAL2553653.1"/>
    </source>
</evidence>
<keyword evidence="1" id="KW-0812">Transmembrane</keyword>
<name>A0ABD1WY83_9LAMI</name>
<protein>
    <submittedName>
        <fullName evidence="2">Uncharacterized protein</fullName>
    </submittedName>
</protein>